<sequence>MNKGITYRNLGEIFIIEIENKNIEVGTIEGLSKKYYPEPFNKYVVIKNIYKYPEKVKEYALDCQFTNHMNIVGGAPVIRTYAPISKVIQEVVNPALCDSFNREVFARRGGTDCAIFSYYDPEVIKYHQYHEPHIDVESWRPLYPSLPQDFSLAETRGKNIAGVIFLDETFGTEILVNKDMSYYYSERSGLWGTPPWAGTNNNYYPEGNDSHYEHKITIGGEYNSAVFHYSDLVHRPYY</sequence>
<accession>A0A382TSI1</accession>
<evidence type="ECO:0000313" key="1">
    <source>
        <dbReference type="EMBL" id="SVD24557.1"/>
    </source>
</evidence>
<organism evidence="1">
    <name type="scientific">marine metagenome</name>
    <dbReference type="NCBI Taxonomy" id="408172"/>
    <lineage>
        <taxon>unclassified sequences</taxon>
        <taxon>metagenomes</taxon>
        <taxon>ecological metagenomes</taxon>
    </lineage>
</organism>
<dbReference type="EMBL" id="UINC01138545">
    <property type="protein sequence ID" value="SVD24557.1"/>
    <property type="molecule type" value="Genomic_DNA"/>
</dbReference>
<feature type="non-terminal residue" evidence="1">
    <location>
        <position position="238"/>
    </location>
</feature>
<protein>
    <submittedName>
        <fullName evidence="1">Uncharacterized protein</fullName>
    </submittedName>
</protein>
<dbReference type="AlphaFoldDB" id="A0A382TSI1"/>
<gene>
    <name evidence="1" type="ORF">METZ01_LOCUS377411</name>
</gene>
<proteinExistence type="predicted"/>
<reference evidence="1" key="1">
    <citation type="submission" date="2018-05" db="EMBL/GenBank/DDBJ databases">
        <authorList>
            <person name="Lanie J.A."/>
            <person name="Ng W.-L."/>
            <person name="Kazmierczak K.M."/>
            <person name="Andrzejewski T.M."/>
            <person name="Davidsen T.M."/>
            <person name="Wayne K.J."/>
            <person name="Tettelin H."/>
            <person name="Glass J.I."/>
            <person name="Rusch D."/>
            <person name="Podicherti R."/>
            <person name="Tsui H.-C.T."/>
            <person name="Winkler M.E."/>
        </authorList>
    </citation>
    <scope>NUCLEOTIDE SEQUENCE</scope>
</reference>
<name>A0A382TSI1_9ZZZZ</name>